<dbReference type="InterPro" id="IPR036962">
    <property type="entry name" value="Glyco_hydro_3_N_sf"/>
</dbReference>
<gene>
    <name evidence="7" type="ORF">LQE99_09280</name>
</gene>
<reference evidence="7 8" key="1">
    <citation type="submission" date="2022-02" db="EMBL/GenBank/DDBJ databases">
        <title>Genome of Erysipelotrichaceae sp. nov. NSJ-176 isolated from human feces.</title>
        <authorList>
            <person name="Abdugheni R."/>
        </authorList>
    </citation>
    <scope>NUCLEOTIDE SEQUENCE [LARGE SCALE GENOMIC DNA]</scope>
    <source>
        <strain evidence="7 8">NSJ-176</strain>
    </source>
</reference>
<sequence>MKHKLIVALSILLCLSGCSTKPDEKPVDKTEEHQEESIKTMEIDGMIEDITSTRIIIKAPKETISMNREKADISGDLIVGNKAHVTYKEQDDDRIAIQIQISSETKSDIDEMIFNMTLEEKVGQMFMVRCPTSEALEAIDTYHMGGYMLFDETISPYTKDQFITNNEAFQRESKISMLIGVDEEGGSVNRLSWYTNYRSQPFASPQTLYQEGGFNRIIEDTKEKDALLKSLQINVNFAPVSDVSTNPSDFIYPRAFGKDAAQTSEYVKTVINTMKTDQMGSVLKHFPGYGNNQDTHTGSSLDKRSYDNFVKQDFLPFEAGIEAGAGSILVSHNIIMAVDENNPASLSPKLHEILRQDLNFDGVIFTDDLFMDAIRKTRGLEEGAIEAVEAGNDMLIIRNYKVQIPAVLRAVKEGTIKEERINESVKRILLWKKQLGLI</sequence>
<dbReference type="InterPro" id="IPR050226">
    <property type="entry name" value="NagZ_Beta-hexosaminidase"/>
</dbReference>
<dbReference type="PANTHER" id="PTHR30480:SF13">
    <property type="entry name" value="BETA-HEXOSAMINIDASE"/>
    <property type="match status" value="1"/>
</dbReference>
<keyword evidence="4" id="KW-0378">Hydrolase</keyword>
<dbReference type="RefSeq" id="WP_199483549.1">
    <property type="nucleotide sequence ID" value="NZ_JAKVPQ010000006.1"/>
</dbReference>
<dbReference type="EC" id="3.2.1.52" evidence="3"/>
<evidence type="ECO:0000256" key="5">
    <source>
        <dbReference type="ARBA" id="ARBA00023295"/>
    </source>
</evidence>
<dbReference type="Proteomes" id="UP001202402">
    <property type="component" value="Unassembled WGS sequence"/>
</dbReference>
<evidence type="ECO:0000256" key="3">
    <source>
        <dbReference type="ARBA" id="ARBA00012663"/>
    </source>
</evidence>
<dbReference type="SUPFAM" id="SSF51445">
    <property type="entry name" value="(Trans)glycosidases"/>
    <property type="match status" value="1"/>
</dbReference>
<keyword evidence="8" id="KW-1185">Reference proteome</keyword>
<comment type="catalytic activity">
    <reaction evidence="1">
        <text>Hydrolysis of terminal non-reducing N-acetyl-D-hexosamine residues in N-acetyl-beta-D-hexosaminides.</text>
        <dbReference type="EC" id="3.2.1.52"/>
    </reaction>
</comment>
<evidence type="ECO:0000256" key="2">
    <source>
        <dbReference type="ARBA" id="ARBA00005336"/>
    </source>
</evidence>
<keyword evidence="5" id="KW-0326">Glycosidase</keyword>
<organism evidence="7 8">
    <name type="scientific">Amedibacillus hominis</name>
    <dbReference type="NCBI Taxonomy" id="2897776"/>
    <lineage>
        <taxon>Bacteria</taxon>
        <taxon>Bacillati</taxon>
        <taxon>Bacillota</taxon>
        <taxon>Erysipelotrichia</taxon>
        <taxon>Erysipelotrichales</taxon>
        <taxon>Erysipelotrichaceae</taxon>
        <taxon>Amedibacillus</taxon>
    </lineage>
</organism>
<protein>
    <recommendedName>
        <fullName evidence="3">beta-N-acetylhexosaminidase</fullName>
        <ecNumber evidence="3">3.2.1.52</ecNumber>
    </recommendedName>
</protein>
<proteinExistence type="inferred from homology"/>
<name>A0ABS9R6L6_9FIRM</name>
<feature type="domain" description="Glycoside hydrolase family 3 N-terminal" evidence="6">
    <location>
        <begin position="117"/>
        <end position="429"/>
    </location>
</feature>
<accession>A0ABS9R6L6</accession>
<dbReference type="PANTHER" id="PTHR30480">
    <property type="entry name" value="BETA-HEXOSAMINIDASE-RELATED"/>
    <property type="match status" value="1"/>
</dbReference>
<evidence type="ECO:0000313" key="7">
    <source>
        <dbReference type="EMBL" id="MCH4285318.1"/>
    </source>
</evidence>
<comment type="similarity">
    <text evidence="2">Belongs to the glycosyl hydrolase 3 family.</text>
</comment>
<comment type="caution">
    <text evidence="7">The sequence shown here is derived from an EMBL/GenBank/DDBJ whole genome shotgun (WGS) entry which is preliminary data.</text>
</comment>
<evidence type="ECO:0000259" key="6">
    <source>
        <dbReference type="Pfam" id="PF00933"/>
    </source>
</evidence>
<evidence type="ECO:0000313" key="8">
    <source>
        <dbReference type="Proteomes" id="UP001202402"/>
    </source>
</evidence>
<dbReference type="Gene3D" id="3.20.20.300">
    <property type="entry name" value="Glycoside hydrolase, family 3, N-terminal domain"/>
    <property type="match status" value="1"/>
</dbReference>
<evidence type="ECO:0000256" key="4">
    <source>
        <dbReference type="ARBA" id="ARBA00022801"/>
    </source>
</evidence>
<evidence type="ECO:0000256" key="1">
    <source>
        <dbReference type="ARBA" id="ARBA00001231"/>
    </source>
</evidence>
<dbReference type="InterPro" id="IPR001764">
    <property type="entry name" value="Glyco_hydro_3_N"/>
</dbReference>
<dbReference type="Pfam" id="PF00933">
    <property type="entry name" value="Glyco_hydro_3"/>
    <property type="match status" value="1"/>
</dbReference>
<dbReference type="InterPro" id="IPR017853">
    <property type="entry name" value="GH"/>
</dbReference>
<dbReference type="EMBL" id="JAKVPQ010000006">
    <property type="protein sequence ID" value="MCH4285318.1"/>
    <property type="molecule type" value="Genomic_DNA"/>
</dbReference>